<keyword evidence="8" id="KW-0482">Metalloprotease</keyword>
<dbReference type="HOGENOM" id="CLU_007993_2_0_1"/>
<evidence type="ECO:0000259" key="10">
    <source>
        <dbReference type="Pfam" id="PF11940"/>
    </source>
</evidence>
<evidence type="ECO:0000259" key="11">
    <source>
        <dbReference type="Pfam" id="PF17432"/>
    </source>
</evidence>
<dbReference type="PANTHER" id="PTHR46322:SF1">
    <property type="entry name" value="PUROMYCIN-SENSITIVE AMINOPEPTIDASE"/>
    <property type="match status" value="1"/>
</dbReference>
<dbReference type="InterPro" id="IPR001930">
    <property type="entry name" value="Peptidase_M1"/>
</dbReference>
<dbReference type="InterPro" id="IPR035414">
    <property type="entry name" value="Peptidase_M1_pepN_Ig-like"/>
</dbReference>
<dbReference type="PaxDb" id="35128-Thaps261756"/>
<dbReference type="GeneID" id="7444752"/>
<dbReference type="Proteomes" id="UP000001449">
    <property type="component" value="Chromosome 3"/>
</dbReference>
<organism evidence="13 14">
    <name type="scientific">Thalassiosira pseudonana</name>
    <name type="common">Marine diatom</name>
    <name type="synonym">Cyclotella nana</name>
    <dbReference type="NCBI Taxonomy" id="35128"/>
    <lineage>
        <taxon>Eukaryota</taxon>
        <taxon>Sar</taxon>
        <taxon>Stramenopiles</taxon>
        <taxon>Ochrophyta</taxon>
        <taxon>Bacillariophyta</taxon>
        <taxon>Coscinodiscophyceae</taxon>
        <taxon>Thalassiosirophycidae</taxon>
        <taxon>Thalassiosirales</taxon>
        <taxon>Thalassiosiraceae</taxon>
        <taxon>Thalassiosira</taxon>
    </lineage>
</organism>
<reference evidence="13 14" key="2">
    <citation type="journal article" date="2008" name="Nature">
        <title>The Phaeodactylum genome reveals the evolutionary history of diatom genomes.</title>
        <authorList>
            <person name="Bowler C."/>
            <person name="Allen A.E."/>
            <person name="Badger J.H."/>
            <person name="Grimwood J."/>
            <person name="Jabbari K."/>
            <person name="Kuo A."/>
            <person name="Maheswari U."/>
            <person name="Martens C."/>
            <person name="Maumus F."/>
            <person name="Otillar R.P."/>
            <person name="Rayko E."/>
            <person name="Salamov A."/>
            <person name="Vandepoele K."/>
            <person name="Beszteri B."/>
            <person name="Gruber A."/>
            <person name="Heijde M."/>
            <person name="Katinka M."/>
            <person name="Mock T."/>
            <person name="Valentin K."/>
            <person name="Verret F."/>
            <person name="Berges J.A."/>
            <person name="Brownlee C."/>
            <person name="Cadoret J.P."/>
            <person name="Chiovitti A."/>
            <person name="Choi C.J."/>
            <person name="Coesel S."/>
            <person name="De Martino A."/>
            <person name="Detter J.C."/>
            <person name="Durkin C."/>
            <person name="Falciatore A."/>
            <person name="Fournet J."/>
            <person name="Haruta M."/>
            <person name="Huysman M.J."/>
            <person name="Jenkins B.D."/>
            <person name="Jiroutova K."/>
            <person name="Jorgensen R.E."/>
            <person name="Joubert Y."/>
            <person name="Kaplan A."/>
            <person name="Kroger N."/>
            <person name="Kroth P.G."/>
            <person name="La Roche J."/>
            <person name="Lindquist E."/>
            <person name="Lommer M."/>
            <person name="Martin-Jezequel V."/>
            <person name="Lopez P.J."/>
            <person name="Lucas S."/>
            <person name="Mangogna M."/>
            <person name="McGinnis K."/>
            <person name="Medlin L.K."/>
            <person name="Montsant A."/>
            <person name="Oudot-Le Secq M.P."/>
            <person name="Napoli C."/>
            <person name="Obornik M."/>
            <person name="Parker M.S."/>
            <person name="Petit J.L."/>
            <person name="Porcel B.M."/>
            <person name="Poulsen N."/>
            <person name="Robison M."/>
            <person name="Rychlewski L."/>
            <person name="Rynearson T.A."/>
            <person name="Schmutz J."/>
            <person name="Shapiro H."/>
            <person name="Siaut M."/>
            <person name="Stanley M."/>
            <person name="Sussman M.R."/>
            <person name="Taylor A.R."/>
            <person name="Vardi A."/>
            <person name="von Dassow P."/>
            <person name="Vyverman W."/>
            <person name="Willis A."/>
            <person name="Wyrwicz L.S."/>
            <person name="Rokhsar D.S."/>
            <person name="Weissenbach J."/>
            <person name="Armbrust E.V."/>
            <person name="Green B.R."/>
            <person name="Van de Peer Y."/>
            <person name="Grigoriev I.V."/>
        </authorList>
    </citation>
    <scope>NUCLEOTIDE SEQUENCE [LARGE SCALE GENOMIC DNA]</scope>
    <source>
        <strain evidence="13 14">CCMP1335</strain>
    </source>
</reference>
<dbReference type="eggNOG" id="KOG1046">
    <property type="taxonomic scope" value="Eukaryota"/>
</dbReference>
<dbReference type="InParanoid" id="B8BXM0"/>
<dbReference type="GO" id="GO:0016285">
    <property type="term" value="F:alanyl aminopeptidase activity"/>
    <property type="evidence" value="ECO:0007669"/>
    <property type="project" value="UniProtKB-EC"/>
</dbReference>
<comment type="cofactor">
    <cofactor evidence="1">
        <name>Zn(2+)</name>
        <dbReference type="ChEBI" id="CHEBI:29105"/>
    </cofactor>
</comment>
<reference evidence="13 14" key="1">
    <citation type="journal article" date="2004" name="Science">
        <title>The genome of the diatom Thalassiosira pseudonana: ecology, evolution, and metabolism.</title>
        <authorList>
            <person name="Armbrust E.V."/>
            <person name="Berges J.A."/>
            <person name="Bowler C."/>
            <person name="Green B.R."/>
            <person name="Martinez D."/>
            <person name="Putnam N.H."/>
            <person name="Zhou S."/>
            <person name="Allen A.E."/>
            <person name="Apt K.E."/>
            <person name="Bechner M."/>
            <person name="Brzezinski M.A."/>
            <person name="Chaal B.K."/>
            <person name="Chiovitti A."/>
            <person name="Davis A.K."/>
            <person name="Demarest M.S."/>
            <person name="Detter J.C."/>
            <person name="Glavina T."/>
            <person name="Goodstein D."/>
            <person name="Hadi M.Z."/>
            <person name="Hellsten U."/>
            <person name="Hildebrand M."/>
            <person name="Jenkins B.D."/>
            <person name="Jurka J."/>
            <person name="Kapitonov V.V."/>
            <person name="Kroger N."/>
            <person name="Lau W.W."/>
            <person name="Lane T.W."/>
            <person name="Larimer F.W."/>
            <person name="Lippmeier J.C."/>
            <person name="Lucas S."/>
            <person name="Medina M."/>
            <person name="Montsant A."/>
            <person name="Obornik M."/>
            <person name="Parker M.S."/>
            <person name="Palenik B."/>
            <person name="Pazour G.J."/>
            <person name="Richardson P.M."/>
            <person name="Rynearson T.A."/>
            <person name="Saito M.A."/>
            <person name="Schwartz D.C."/>
            <person name="Thamatrakoln K."/>
            <person name="Valentin K."/>
            <person name="Vardi A."/>
            <person name="Wilkerson F.P."/>
            <person name="Rokhsar D.S."/>
        </authorList>
    </citation>
    <scope>NUCLEOTIDE SEQUENCE [LARGE SCALE GENOMIC DNA]</scope>
    <source>
        <strain evidence="13 14">CCMP1335</strain>
    </source>
</reference>
<dbReference type="Gene3D" id="1.10.390.10">
    <property type="entry name" value="Neutral Protease Domain 2"/>
    <property type="match status" value="1"/>
</dbReference>
<keyword evidence="6 13" id="KW-0378">Hydrolase</keyword>
<dbReference type="FunFam" id="3.30.2010.30:FF:000002">
    <property type="entry name" value="Putative aminopeptidase N"/>
    <property type="match status" value="1"/>
</dbReference>
<proteinExistence type="inferred from homology"/>
<dbReference type="KEGG" id="tps:THAPSDRAFT_261756"/>
<dbReference type="Gene3D" id="3.30.2010.30">
    <property type="match status" value="1"/>
</dbReference>
<dbReference type="CDD" id="cd09600">
    <property type="entry name" value="M1_APN"/>
    <property type="match status" value="1"/>
</dbReference>
<evidence type="ECO:0000313" key="14">
    <source>
        <dbReference type="Proteomes" id="UP000001449"/>
    </source>
</evidence>
<evidence type="ECO:0000256" key="7">
    <source>
        <dbReference type="ARBA" id="ARBA00022833"/>
    </source>
</evidence>
<dbReference type="Pfam" id="PF01433">
    <property type="entry name" value="Peptidase_M1"/>
    <property type="match status" value="1"/>
</dbReference>
<dbReference type="InterPro" id="IPR027268">
    <property type="entry name" value="Peptidase_M4/M1_CTD_sf"/>
</dbReference>
<dbReference type="GO" id="GO:0008270">
    <property type="term" value="F:zinc ion binding"/>
    <property type="evidence" value="ECO:0007669"/>
    <property type="project" value="InterPro"/>
</dbReference>
<evidence type="ECO:0000256" key="1">
    <source>
        <dbReference type="ARBA" id="ARBA00001947"/>
    </source>
</evidence>
<dbReference type="NCBIfam" id="TIGR02414">
    <property type="entry name" value="pepN_proteo"/>
    <property type="match status" value="1"/>
</dbReference>
<dbReference type="RefSeq" id="XP_002288291.1">
    <property type="nucleotide sequence ID" value="XM_002288255.1"/>
</dbReference>
<dbReference type="Gene3D" id="1.25.50.10">
    <property type="entry name" value="Peptidase M1, alanyl aminopeptidase, C-terminal domain"/>
    <property type="match status" value="1"/>
</dbReference>
<dbReference type="EMBL" id="CM000640">
    <property type="protein sequence ID" value="EED93727.1"/>
    <property type="molecule type" value="Genomic_DNA"/>
</dbReference>
<dbReference type="AlphaFoldDB" id="B8BXM0"/>
<dbReference type="InterPro" id="IPR045357">
    <property type="entry name" value="Aminopeptidase_N-like_N"/>
</dbReference>
<evidence type="ECO:0000256" key="2">
    <source>
        <dbReference type="ARBA" id="ARBA00010136"/>
    </source>
</evidence>
<feature type="domain" description="Aminopeptidase N-like N-terminal" evidence="12">
    <location>
        <begin position="21"/>
        <end position="203"/>
    </location>
</feature>
<dbReference type="InterPro" id="IPR038438">
    <property type="entry name" value="PepN_Ig-like_sf"/>
</dbReference>
<dbReference type="STRING" id="35128.B8BXM0"/>
<comment type="similarity">
    <text evidence="2">Belongs to the peptidase M1 family.</text>
</comment>
<feature type="domain" description="Peptidase M1 alanyl aminopeptidase Ig-like fold" evidence="10">
    <location>
        <begin position="462"/>
        <end position="549"/>
    </location>
</feature>
<dbReference type="EC" id="3.4.11.2" evidence="13"/>
<dbReference type="InterPro" id="IPR037144">
    <property type="entry name" value="Peptidase_M1_pepN_C_sf"/>
</dbReference>
<sequence>PVEIFRNDYKPLAHVVSKVSLDFSLYDGKTIVETVMTVEANKNVADNSNNARLVLNGDETCVKLLKLSVDGIADTLKPDVDYILSPGKLVISADALRRGGGVVRTTVEIVPEDNTQLSGLYKSGPMYCSQCEAEGFRRITYYPDRPDVMATFESVRIEADAENFPVLLSNGNLVEEGECSNDSEGRKRKFAVWSDPFPKPSYLFALVAGDLGCMEDSFTTMSGRNVTLRFYSEHKNVSKMGYAVESLKRAMKWDEDTFGLEYDLDLFNVVAVESFNMGAMENKSLNVFNTSCVLADPVTSSDANFQRIEGIIAHEYFHNWTGNRVTCRDWFQLTLKEGLTVFRDQQFSGQVNNSTAVNRIGVVQFVRGRQFAEDDGPMSHPIRPDSYIAMDNFYTATVYRKGSEIIRMYDTILSSTGFRKGMDLYFKRHDGCAVTCDDFLAAMADANGVDLSQFSRWYSTSGTPTVTYESSYDAKKGLFHLTLTQSSRSNDPLFIPVAVGLLDRESGEEVVPTTVLELKETSQTFDFPGLKGDVVPSILRNFSAPVKLEPASGQVNESDLAFLAAKDTDGVNRWDSAQRLYAALILKILNNESFDESMNRVLDTFGETLKDEGISDDSMRAFALILPGESTLAEAVKVVDPPAIRNARKQVKKAIAIKFKGEITAYYNKLTADIASDGTTFKVDGASVGRRRLRNVYLGYLCSINETAEEQKVAAYLASSHFNAATGMTDKLAAFNQLVSMSGEGASARDAAIQKFYDDADGDPLVLDKWFACQAGADLPDLLERVVKLTEHRDFTLKTPNRCRSVIMTYTMNEAAFHAEDGKGYQFLGDILEQLDKVNSKVAARTTASSLISWKRYNDKRAGLMKAQLERLKSMVPVSNDLLEIVSKGL</sequence>
<feature type="non-terminal residue" evidence="13">
    <location>
        <position position="1"/>
    </location>
</feature>
<dbReference type="SUPFAM" id="SSF55486">
    <property type="entry name" value="Metalloproteases ('zincins'), catalytic domain"/>
    <property type="match status" value="1"/>
</dbReference>
<gene>
    <name evidence="13" type="ORF">THAPSDRAFT_261756</name>
</gene>
<dbReference type="Gene3D" id="2.60.40.1730">
    <property type="entry name" value="tricorn interacting facor f3 domain"/>
    <property type="match status" value="1"/>
</dbReference>
<dbReference type="SUPFAM" id="SSF63737">
    <property type="entry name" value="Leukotriene A4 hydrolase N-terminal domain"/>
    <property type="match status" value="1"/>
</dbReference>
<keyword evidence="5" id="KW-0479">Metal-binding</keyword>
<feature type="domain" description="Peptidase M1 membrane alanine aminopeptidase" evidence="9">
    <location>
        <begin position="242"/>
        <end position="457"/>
    </location>
</feature>
<dbReference type="Pfam" id="PF17900">
    <property type="entry name" value="Peptidase_M1_N"/>
    <property type="match status" value="1"/>
</dbReference>
<keyword evidence="14" id="KW-1185">Reference proteome</keyword>
<dbReference type="GO" id="GO:0006508">
    <property type="term" value="P:proteolysis"/>
    <property type="evidence" value="ECO:0007669"/>
    <property type="project" value="UniProtKB-KW"/>
</dbReference>
<accession>B8BXM0</accession>
<dbReference type="MEROPS" id="M01.005"/>
<dbReference type="InterPro" id="IPR014782">
    <property type="entry name" value="Peptidase_M1_dom"/>
</dbReference>
<dbReference type="InterPro" id="IPR024601">
    <property type="entry name" value="Peptidase_M1_pepN_C"/>
</dbReference>
<evidence type="ECO:0000256" key="8">
    <source>
        <dbReference type="ARBA" id="ARBA00023049"/>
    </source>
</evidence>
<dbReference type="InterPro" id="IPR012779">
    <property type="entry name" value="Peptidase_M1_pepN"/>
</dbReference>
<evidence type="ECO:0000256" key="6">
    <source>
        <dbReference type="ARBA" id="ARBA00022801"/>
    </source>
</evidence>
<dbReference type="GO" id="GO:0008237">
    <property type="term" value="F:metallopeptidase activity"/>
    <property type="evidence" value="ECO:0007669"/>
    <property type="project" value="UniProtKB-KW"/>
</dbReference>
<dbReference type="Gene3D" id="2.60.40.1840">
    <property type="match status" value="1"/>
</dbReference>
<keyword evidence="3 13" id="KW-0031">Aminopeptidase</keyword>
<evidence type="ECO:0000259" key="9">
    <source>
        <dbReference type="Pfam" id="PF01433"/>
    </source>
</evidence>
<dbReference type="PRINTS" id="PR00756">
    <property type="entry name" value="ALADIPTASE"/>
</dbReference>
<feature type="non-terminal residue" evidence="13">
    <location>
        <position position="890"/>
    </location>
</feature>
<keyword evidence="4" id="KW-0645">Protease</keyword>
<feature type="domain" description="Peptidase M1 alanyl aminopeptidase C-terminal" evidence="11">
    <location>
        <begin position="558"/>
        <end position="889"/>
    </location>
</feature>
<protein>
    <submittedName>
        <fullName evidence="13">Membrane alanine aminopeptidase</fullName>
        <ecNumber evidence="13">3.4.11.2</ecNumber>
    </submittedName>
</protein>
<evidence type="ECO:0000313" key="13">
    <source>
        <dbReference type="EMBL" id="EED93727.1"/>
    </source>
</evidence>
<evidence type="ECO:0000256" key="5">
    <source>
        <dbReference type="ARBA" id="ARBA00022723"/>
    </source>
</evidence>
<keyword evidence="7" id="KW-0862">Zinc</keyword>
<evidence type="ECO:0000256" key="3">
    <source>
        <dbReference type="ARBA" id="ARBA00022438"/>
    </source>
</evidence>
<dbReference type="Pfam" id="PF17432">
    <property type="entry name" value="DUF3458_C"/>
    <property type="match status" value="1"/>
</dbReference>
<name>B8BXM0_THAPS</name>
<evidence type="ECO:0000259" key="12">
    <source>
        <dbReference type="Pfam" id="PF17900"/>
    </source>
</evidence>
<dbReference type="PANTHER" id="PTHR46322">
    <property type="entry name" value="PUROMYCIN-SENSITIVE AMINOPEPTIDASE"/>
    <property type="match status" value="1"/>
</dbReference>
<dbReference type="Pfam" id="PF11940">
    <property type="entry name" value="DUF3458"/>
    <property type="match status" value="1"/>
</dbReference>
<evidence type="ECO:0000256" key="4">
    <source>
        <dbReference type="ARBA" id="ARBA00022670"/>
    </source>
</evidence>
<dbReference type="InterPro" id="IPR042097">
    <property type="entry name" value="Aminopeptidase_N-like_N_sf"/>
</dbReference>
<dbReference type="OMA" id="MDRINPR"/>